<accession>A0A6A6UJ17</accession>
<reference evidence="2" key="1">
    <citation type="journal article" date="2020" name="Stud. Mycol.">
        <title>101 Dothideomycetes genomes: a test case for predicting lifestyles and emergence of pathogens.</title>
        <authorList>
            <person name="Haridas S."/>
            <person name="Albert R."/>
            <person name="Binder M."/>
            <person name="Bloem J."/>
            <person name="Labutti K."/>
            <person name="Salamov A."/>
            <person name="Andreopoulos B."/>
            <person name="Baker S."/>
            <person name="Barry K."/>
            <person name="Bills G."/>
            <person name="Bluhm B."/>
            <person name="Cannon C."/>
            <person name="Castanera R."/>
            <person name="Culley D."/>
            <person name="Daum C."/>
            <person name="Ezra D."/>
            <person name="Gonzalez J."/>
            <person name="Henrissat B."/>
            <person name="Kuo A."/>
            <person name="Liang C."/>
            <person name="Lipzen A."/>
            <person name="Lutzoni F."/>
            <person name="Magnuson J."/>
            <person name="Mondo S."/>
            <person name="Nolan M."/>
            <person name="Ohm R."/>
            <person name="Pangilinan J."/>
            <person name="Park H.-J."/>
            <person name="Ramirez L."/>
            <person name="Alfaro M."/>
            <person name="Sun H."/>
            <person name="Tritt A."/>
            <person name="Yoshinaga Y."/>
            <person name="Zwiers L.-H."/>
            <person name="Turgeon B."/>
            <person name="Goodwin S."/>
            <person name="Spatafora J."/>
            <person name="Crous P."/>
            <person name="Grigoriev I."/>
        </authorList>
    </citation>
    <scope>NUCLEOTIDE SEQUENCE</scope>
    <source>
        <strain evidence="2">CBS 115976</strain>
    </source>
</reference>
<feature type="compositionally biased region" description="Basic and acidic residues" evidence="1">
    <location>
        <begin position="24"/>
        <end position="69"/>
    </location>
</feature>
<dbReference type="AlphaFoldDB" id="A0A6A6UJ17"/>
<dbReference type="PANTHER" id="PTHR34776">
    <property type="entry name" value="F17F16.3 PROTEIN"/>
    <property type="match status" value="1"/>
</dbReference>
<proteinExistence type="predicted"/>
<gene>
    <name evidence="2" type="ORF">BT63DRAFT_191717</name>
</gene>
<organism evidence="2 3">
    <name type="scientific">Microthyrium microscopicum</name>
    <dbReference type="NCBI Taxonomy" id="703497"/>
    <lineage>
        <taxon>Eukaryota</taxon>
        <taxon>Fungi</taxon>
        <taxon>Dikarya</taxon>
        <taxon>Ascomycota</taxon>
        <taxon>Pezizomycotina</taxon>
        <taxon>Dothideomycetes</taxon>
        <taxon>Dothideomycetes incertae sedis</taxon>
        <taxon>Microthyriales</taxon>
        <taxon>Microthyriaceae</taxon>
        <taxon>Microthyrium</taxon>
    </lineage>
</organism>
<dbReference type="OrthoDB" id="1028014at2759"/>
<feature type="compositionally biased region" description="Acidic residues" evidence="1">
    <location>
        <begin position="329"/>
        <end position="338"/>
    </location>
</feature>
<feature type="compositionally biased region" description="Basic and acidic residues" evidence="1">
    <location>
        <begin position="1"/>
        <end position="13"/>
    </location>
</feature>
<dbReference type="PANTHER" id="PTHR34776:SF1">
    <property type="entry name" value="F17F16.3 PROTEIN"/>
    <property type="match status" value="1"/>
</dbReference>
<evidence type="ECO:0000313" key="2">
    <source>
        <dbReference type="EMBL" id="KAF2672219.1"/>
    </source>
</evidence>
<sequence length="373" mass="42133">MVELRVRKAKPGEQSKLVPAKRQKKDDKAADEPVKRQKKDDKPAKKQTKSEMETDEPAKSKLTQKEKATKPAASKPSVSKSKPTKQKPDAKSNDEQTPTSTLIEKGVVYFFTRSRVDLENPHSVKDLQRSYFVLRPIPQDVKLEDELKKDNGNSRLFALPKKVFPKHHNEKYMAFVEKGAATVADLRENFFPGSEYTTQTSGTRHQQPIMPVAEGVYSITQIERTSYLTYYLTIPSEIDEVQRELGLQSKGSFQVSVKNPERKGPAQARLPEKAKYPKELLDEFGNYAWIPVQKPELLDYDNAQVLLIGHGDETSQAENAAPSPGNGEKEEEEDLGDLADEDAHRVHKISGDDTIFDDLKISHKEYPEVASTW</sequence>
<feature type="region of interest" description="Disordered" evidence="1">
    <location>
        <begin position="1"/>
        <end position="99"/>
    </location>
</feature>
<protein>
    <recommendedName>
        <fullName evidence="4">BTB domain transcription factor</fullName>
    </recommendedName>
</protein>
<dbReference type="EMBL" id="MU004232">
    <property type="protein sequence ID" value="KAF2672219.1"/>
    <property type="molecule type" value="Genomic_DNA"/>
</dbReference>
<evidence type="ECO:0000313" key="3">
    <source>
        <dbReference type="Proteomes" id="UP000799302"/>
    </source>
</evidence>
<dbReference type="Proteomes" id="UP000799302">
    <property type="component" value="Unassembled WGS sequence"/>
</dbReference>
<keyword evidence="3" id="KW-1185">Reference proteome</keyword>
<evidence type="ECO:0008006" key="4">
    <source>
        <dbReference type="Google" id="ProtNLM"/>
    </source>
</evidence>
<evidence type="ECO:0000256" key="1">
    <source>
        <dbReference type="SAM" id="MobiDB-lite"/>
    </source>
</evidence>
<name>A0A6A6UJ17_9PEZI</name>
<feature type="compositionally biased region" description="Low complexity" evidence="1">
    <location>
        <begin position="70"/>
        <end position="81"/>
    </location>
</feature>
<feature type="region of interest" description="Disordered" evidence="1">
    <location>
        <begin position="315"/>
        <end position="338"/>
    </location>
</feature>